<dbReference type="Proteomes" id="UP000002654">
    <property type="component" value="Chromosome"/>
</dbReference>
<dbReference type="PATRIC" id="fig|768679.9.peg.977"/>
<dbReference type="RefSeq" id="WP_014126872.1">
    <property type="nucleotide sequence ID" value="NC_016070.1"/>
</dbReference>
<dbReference type="GeneID" id="11261858"/>
<name>G4RPX1_THETK</name>
<dbReference type="eggNOG" id="arCOG05612">
    <property type="taxonomic scope" value="Archaea"/>
</dbReference>
<keyword evidence="3" id="KW-1185">Reference proteome</keyword>
<dbReference type="EMBL" id="FN869859">
    <property type="protein sequence ID" value="CCC81616.1"/>
    <property type="molecule type" value="Genomic_DNA"/>
</dbReference>
<keyword evidence="1" id="KW-1133">Transmembrane helix</keyword>
<sequence length="164" mass="17204">MHSTQNKVGKIVGRKLRGQSGGIDALIILAIVIAVAAIIALAIMRMGQSAASATRAQVLATVGTHYMTVEVQVLSGKLNQLYVQYWPENQPNNIANTPGSCYTNSTGSTPVSSTGLSLYSGQSAVCYFPLSTTPGVQYSYVIIGYDANGRVIQLSRGVFTAGAS</sequence>
<keyword evidence="1" id="KW-0812">Transmembrane</keyword>
<proteinExistence type="predicted"/>
<protein>
    <submittedName>
        <fullName evidence="2">Pilin-like component of Type II/IV secretion system, PilA family</fullName>
    </submittedName>
</protein>
<feature type="transmembrane region" description="Helical" evidence="1">
    <location>
        <begin position="21"/>
        <end position="44"/>
    </location>
</feature>
<dbReference type="AlphaFoldDB" id="G4RPX1"/>
<accession>G4RPX1</accession>
<dbReference type="PaxDb" id="768679-TTX_0967"/>
<keyword evidence="1" id="KW-0472">Membrane</keyword>
<dbReference type="OrthoDB" id="28411at2157"/>
<evidence type="ECO:0000313" key="3">
    <source>
        <dbReference type="Proteomes" id="UP000002654"/>
    </source>
</evidence>
<gene>
    <name evidence="2" type="ordered locus">TTX_0967</name>
</gene>
<evidence type="ECO:0000313" key="2">
    <source>
        <dbReference type="EMBL" id="CCC81616.1"/>
    </source>
</evidence>
<dbReference type="KEGG" id="ttn:TTX_0967"/>
<dbReference type="HOGENOM" id="CLU_1656947_0_0_2"/>
<dbReference type="STRING" id="768679.TTX_0967"/>
<evidence type="ECO:0000256" key="1">
    <source>
        <dbReference type="SAM" id="Phobius"/>
    </source>
</evidence>
<reference evidence="2 3" key="1">
    <citation type="journal article" date="2011" name="PLoS ONE">
        <title>The complete genome sequence of Thermoproteus tenax: a physiologically versatile member of the Crenarchaeota.</title>
        <authorList>
            <person name="Siebers B."/>
            <person name="Zaparty M."/>
            <person name="Raddatz G."/>
            <person name="Tjaden B."/>
            <person name="Albers S.V."/>
            <person name="Bell S.D."/>
            <person name="Blombach F."/>
            <person name="Kletzin A."/>
            <person name="Kyrpides N."/>
            <person name="Lanz C."/>
            <person name="Plagens A."/>
            <person name="Rampp M."/>
            <person name="Rosinus A."/>
            <person name="von Jan M."/>
            <person name="Makarova K.S."/>
            <person name="Klenk H.P."/>
            <person name="Schuster S.C."/>
            <person name="Hensel R."/>
        </authorList>
    </citation>
    <scope>NUCLEOTIDE SEQUENCE [LARGE SCALE GENOMIC DNA]</scope>
    <source>
        <strain evidence="3">ATCC 35583 / DSM 2078 / JCM 9277 / NBRC 100435 / Kra 1</strain>
    </source>
</reference>
<organism evidence="2 3">
    <name type="scientific">Thermoproteus tenax (strain ATCC 35583 / DSM 2078 / JCM 9277 / NBRC 100435 / Kra 1)</name>
    <dbReference type="NCBI Taxonomy" id="768679"/>
    <lineage>
        <taxon>Archaea</taxon>
        <taxon>Thermoproteota</taxon>
        <taxon>Thermoprotei</taxon>
        <taxon>Thermoproteales</taxon>
        <taxon>Thermoproteaceae</taxon>
        <taxon>Thermoproteus</taxon>
    </lineage>
</organism>